<dbReference type="AlphaFoldDB" id="M5SC78"/>
<sequence length="37" mass="4323">MSPEFDSETLLETLAREESNGADFQQFIRFQNGLNRM</sequence>
<gene>
    <name evidence="1" type="ORF">RESH_00218</name>
</gene>
<dbReference type="STRING" id="1263868.RESH_00218"/>
<protein>
    <submittedName>
        <fullName evidence="1">Uncharacterized protein</fullName>
    </submittedName>
</protein>
<comment type="caution">
    <text evidence="1">The sequence shown here is derived from an EMBL/GenBank/DDBJ whole genome shotgun (WGS) entry which is preliminary data.</text>
</comment>
<proteinExistence type="predicted"/>
<name>M5SC78_9BACT</name>
<evidence type="ECO:0000313" key="2">
    <source>
        <dbReference type="Proteomes" id="UP000011996"/>
    </source>
</evidence>
<dbReference type="Proteomes" id="UP000011996">
    <property type="component" value="Unassembled WGS sequence"/>
</dbReference>
<dbReference type="EMBL" id="ANOF01000008">
    <property type="protein sequence ID" value="EMI29110.1"/>
    <property type="molecule type" value="Genomic_DNA"/>
</dbReference>
<evidence type="ECO:0000313" key="1">
    <source>
        <dbReference type="EMBL" id="EMI29110.1"/>
    </source>
</evidence>
<dbReference type="PATRIC" id="fig|1263868.3.peg.244"/>
<reference evidence="1 2" key="1">
    <citation type="journal article" date="2013" name="Mar. Genomics">
        <title>Expression of sulfatases in Rhodopirellula baltica and the diversity of sulfatases in the genus Rhodopirellula.</title>
        <authorList>
            <person name="Wegner C.E."/>
            <person name="Richter-Heitmann T."/>
            <person name="Klindworth A."/>
            <person name="Klockow C."/>
            <person name="Richter M."/>
            <person name="Achstetter T."/>
            <person name="Glockner F.O."/>
            <person name="Harder J."/>
        </authorList>
    </citation>
    <scope>NUCLEOTIDE SEQUENCE [LARGE SCALE GENOMIC DNA]</scope>
    <source>
        <strain evidence="1 2">SH398</strain>
    </source>
</reference>
<accession>M5SC78</accession>
<organism evidence="1 2">
    <name type="scientific">Rhodopirellula europaea SH398</name>
    <dbReference type="NCBI Taxonomy" id="1263868"/>
    <lineage>
        <taxon>Bacteria</taxon>
        <taxon>Pseudomonadati</taxon>
        <taxon>Planctomycetota</taxon>
        <taxon>Planctomycetia</taxon>
        <taxon>Pirellulales</taxon>
        <taxon>Pirellulaceae</taxon>
        <taxon>Rhodopirellula</taxon>
    </lineage>
</organism>